<dbReference type="EMBL" id="VLKG01000001">
    <property type="protein sequence ID" value="TWH77462.1"/>
    <property type="molecule type" value="Genomic_DNA"/>
</dbReference>
<evidence type="ECO:0000313" key="3">
    <source>
        <dbReference type="Proteomes" id="UP000319627"/>
    </source>
</evidence>
<gene>
    <name evidence="2" type="ORF">LX59_00379</name>
</gene>
<accession>A0A562J2W0</accession>
<proteinExistence type="predicted"/>
<reference evidence="2 3" key="1">
    <citation type="submission" date="2019-07" db="EMBL/GenBank/DDBJ databases">
        <title>Genomic Encyclopedia of Type Strains, Phase I: the one thousand microbial genomes (KMG-I) project.</title>
        <authorList>
            <person name="Kyrpides N."/>
        </authorList>
    </citation>
    <scope>NUCLEOTIDE SEQUENCE [LARGE SCALE GENOMIC DNA]</scope>
    <source>
        <strain evidence="2 3">DSM 375</strain>
    </source>
</reference>
<dbReference type="Proteomes" id="UP000319627">
    <property type="component" value="Unassembled WGS sequence"/>
</dbReference>
<evidence type="ECO:0000313" key="2">
    <source>
        <dbReference type="EMBL" id="TWH77462.1"/>
    </source>
</evidence>
<protein>
    <submittedName>
        <fullName evidence="2">Uncharacterized protein</fullName>
    </submittedName>
</protein>
<feature type="transmembrane region" description="Helical" evidence="1">
    <location>
        <begin position="55"/>
        <end position="80"/>
    </location>
</feature>
<keyword evidence="1" id="KW-0472">Membrane</keyword>
<feature type="transmembrane region" description="Helical" evidence="1">
    <location>
        <begin position="14"/>
        <end position="35"/>
    </location>
</feature>
<organism evidence="2 3">
    <name type="scientific">Azomonas agilis</name>
    <dbReference type="NCBI Taxonomy" id="116849"/>
    <lineage>
        <taxon>Bacteria</taxon>
        <taxon>Pseudomonadati</taxon>
        <taxon>Pseudomonadota</taxon>
        <taxon>Gammaproteobacteria</taxon>
        <taxon>Pseudomonadales</taxon>
        <taxon>Pseudomonadaceae</taxon>
        <taxon>Azomonas</taxon>
    </lineage>
</organism>
<keyword evidence="1" id="KW-1133">Transmembrane helix</keyword>
<keyword evidence="3" id="KW-1185">Reference proteome</keyword>
<keyword evidence="1" id="KW-0812">Transmembrane</keyword>
<dbReference type="AlphaFoldDB" id="A0A562J2W0"/>
<evidence type="ECO:0000256" key="1">
    <source>
        <dbReference type="SAM" id="Phobius"/>
    </source>
</evidence>
<sequence>MNQAGGHMRLFKPLISGLLISTLTIQLTGCGSIFYPDRRGQIGGDVDPLIAGLDALGLLLYIVPGVVALSIDFTTGAIYIPHTRRPQYSLEPQKLQETLQADGQVDRARLKMLLEQELGYSLPLEDQQVTLKRVPRQILAQSTAPSSP</sequence>
<comment type="caution">
    <text evidence="2">The sequence shown here is derived from an EMBL/GenBank/DDBJ whole genome shotgun (WGS) entry which is preliminary data.</text>
</comment>
<name>A0A562J2W0_9GAMM</name>